<keyword evidence="3" id="KW-1185">Reference proteome</keyword>
<name>A0A081N316_9GAMM</name>
<feature type="transmembrane region" description="Helical" evidence="1">
    <location>
        <begin position="12"/>
        <end position="31"/>
    </location>
</feature>
<dbReference type="Proteomes" id="UP000028006">
    <property type="component" value="Unassembled WGS sequence"/>
</dbReference>
<dbReference type="eggNOG" id="ENOG5033316">
    <property type="taxonomic scope" value="Bacteria"/>
</dbReference>
<reference evidence="2 3" key="1">
    <citation type="submission" date="2014-06" db="EMBL/GenBank/DDBJ databases">
        <title>Whole Genome Sequences of Three Symbiotic Endozoicomonas Bacteria.</title>
        <authorList>
            <person name="Neave M.J."/>
            <person name="Apprill A."/>
            <person name="Voolstra C.R."/>
        </authorList>
    </citation>
    <scope>NUCLEOTIDE SEQUENCE [LARGE SCALE GENOMIC DNA]</scope>
    <source>
        <strain evidence="2 3">LMG 24815</strain>
    </source>
</reference>
<protein>
    <submittedName>
        <fullName evidence="2">Uncharacterized protein</fullName>
    </submittedName>
</protein>
<keyword evidence="1" id="KW-0472">Membrane</keyword>
<keyword evidence="1" id="KW-0812">Transmembrane</keyword>
<gene>
    <name evidence="2" type="ORF">GZ77_20535</name>
</gene>
<proteinExistence type="predicted"/>
<accession>A0A081N316</accession>
<keyword evidence="1" id="KW-1133">Transmembrane helix</keyword>
<dbReference type="RefSeq" id="WP_034878235.1">
    <property type="nucleotide sequence ID" value="NZ_JOKG01000004.1"/>
</dbReference>
<evidence type="ECO:0000313" key="3">
    <source>
        <dbReference type="Proteomes" id="UP000028006"/>
    </source>
</evidence>
<sequence length="82" mass="9772">MEHWHLDRKVSITHIISTIMVIASLFVWGGGIERRIDLNAKDIEQVREIQTRNWESNKEAWKELKSSIDKMNSKLDRLIERQ</sequence>
<evidence type="ECO:0000313" key="2">
    <source>
        <dbReference type="EMBL" id="KEQ12839.1"/>
    </source>
</evidence>
<dbReference type="EMBL" id="JOKG01000004">
    <property type="protein sequence ID" value="KEQ12839.1"/>
    <property type="molecule type" value="Genomic_DNA"/>
</dbReference>
<organism evidence="2 3">
    <name type="scientific">Endozoicomonas montiporae</name>
    <dbReference type="NCBI Taxonomy" id="1027273"/>
    <lineage>
        <taxon>Bacteria</taxon>
        <taxon>Pseudomonadati</taxon>
        <taxon>Pseudomonadota</taxon>
        <taxon>Gammaproteobacteria</taxon>
        <taxon>Oceanospirillales</taxon>
        <taxon>Endozoicomonadaceae</taxon>
        <taxon>Endozoicomonas</taxon>
    </lineage>
</organism>
<comment type="caution">
    <text evidence="2">The sequence shown here is derived from an EMBL/GenBank/DDBJ whole genome shotgun (WGS) entry which is preliminary data.</text>
</comment>
<evidence type="ECO:0000256" key="1">
    <source>
        <dbReference type="SAM" id="Phobius"/>
    </source>
</evidence>
<dbReference type="AlphaFoldDB" id="A0A081N316"/>